<keyword evidence="3" id="KW-1185">Reference proteome</keyword>
<dbReference type="OrthoDB" id="10393801at2759"/>
<comment type="caution">
    <text evidence="2">The sequence shown here is derived from an EMBL/GenBank/DDBJ whole genome shotgun (WGS) entry which is preliminary data.</text>
</comment>
<dbReference type="AlphaFoldDB" id="A0A6A4FSA6"/>
<gene>
    <name evidence="1" type="ORF">PR002_g9944</name>
    <name evidence="2" type="ORF">PR003_g5860</name>
</gene>
<organism evidence="2 3">
    <name type="scientific">Phytophthora rubi</name>
    <dbReference type="NCBI Taxonomy" id="129364"/>
    <lineage>
        <taxon>Eukaryota</taxon>
        <taxon>Sar</taxon>
        <taxon>Stramenopiles</taxon>
        <taxon>Oomycota</taxon>
        <taxon>Peronosporomycetes</taxon>
        <taxon>Peronosporales</taxon>
        <taxon>Peronosporaceae</taxon>
        <taxon>Phytophthora</taxon>
    </lineage>
</organism>
<dbReference type="Proteomes" id="UP000434957">
    <property type="component" value="Unassembled WGS sequence"/>
</dbReference>
<dbReference type="EMBL" id="QXFU01000547">
    <property type="protein sequence ID" value="KAE9030221.1"/>
    <property type="molecule type" value="Genomic_DNA"/>
</dbReference>
<protein>
    <submittedName>
        <fullName evidence="2">Uncharacterized protein</fullName>
    </submittedName>
</protein>
<sequence length="89" mass="9867">MRRVLAGTSDAGSAPRSAFLTCLEEERKEAIEVRRSGYEAVMRSPAAVQSALTALATMKEAGADEELVIQTKQRVDIFVKRWMSEMDSM</sequence>
<name>A0A6A4FSA6_9STRA</name>
<evidence type="ECO:0000313" key="4">
    <source>
        <dbReference type="Proteomes" id="UP000435112"/>
    </source>
</evidence>
<dbReference type="EMBL" id="QXFT01000251">
    <property type="protein sequence ID" value="KAE9349475.1"/>
    <property type="molecule type" value="Genomic_DNA"/>
</dbReference>
<evidence type="ECO:0000313" key="3">
    <source>
        <dbReference type="Proteomes" id="UP000434957"/>
    </source>
</evidence>
<evidence type="ECO:0000313" key="2">
    <source>
        <dbReference type="EMBL" id="KAE9349475.1"/>
    </source>
</evidence>
<dbReference type="Proteomes" id="UP000435112">
    <property type="component" value="Unassembled WGS sequence"/>
</dbReference>
<proteinExistence type="predicted"/>
<accession>A0A6A4FSA6</accession>
<evidence type="ECO:0000313" key="1">
    <source>
        <dbReference type="EMBL" id="KAE9030221.1"/>
    </source>
</evidence>
<reference evidence="2 3" key="1">
    <citation type="submission" date="2018-08" db="EMBL/GenBank/DDBJ databases">
        <title>Genomic investigation of the strawberry pathogen Phytophthora fragariae indicates pathogenicity is determined by transcriptional variation in three key races.</title>
        <authorList>
            <person name="Adams T.M."/>
            <person name="Armitage A.D."/>
            <person name="Sobczyk M.K."/>
            <person name="Bates H.J."/>
            <person name="Dunwell J.M."/>
            <person name="Nellist C.F."/>
            <person name="Harrison R.J."/>
        </authorList>
    </citation>
    <scope>NUCLEOTIDE SEQUENCE [LARGE SCALE GENOMIC DNA]</scope>
    <source>
        <strain evidence="1 4">SCRP324</strain>
        <strain evidence="2 3">SCRP333</strain>
    </source>
</reference>